<evidence type="ECO:0000313" key="10">
    <source>
        <dbReference type="Proteomes" id="UP000317429"/>
    </source>
</evidence>
<dbReference type="CDD" id="cd17574">
    <property type="entry name" value="REC_OmpR"/>
    <property type="match status" value="1"/>
</dbReference>
<dbReference type="GO" id="GO:0000160">
    <property type="term" value="P:phosphorelay signal transduction system"/>
    <property type="evidence" value="ECO:0007669"/>
    <property type="project" value="InterPro"/>
</dbReference>
<dbReference type="Proteomes" id="UP000317429">
    <property type="component" value="Chromosome"/>
</dbReference>
<dbReference type="InterPro" id="IPR011006">
    <property type="entry name" value="CheY-like_superfamily"/>
</dbReference>
<dbReference type="AlphaFoldDB" id="A0A518D969"/>
<evidence type="ECO:0000256" key="1">
    <source>
        <dbReference type="ARBA" id="ARBA00022679"/>
    </source>
</evidence>
<dbReference type="GO" id="GO:0005524">
    <property type="term" value="F:ATP binding"/>
    <property type="evidence" value="ECO:0007669"/>
    <property type="project" value="UniProtKB-UniRule"/>
</dbReference>
<dbReference type="RefSeq" id="WP_145282449.1">
    <property type="nucleotide sequence ID" value="NZ_CP036291.1"/>
</dbReference>
<dbReference type="Gene3D" id="3.40.50.2300">
    <property type="match status" value="1"/>
</dbReference>
<dbReference type="PROSITE" id="PS50011">
    <property type="entry name" value="PROTEIN_KINASE_DOM"/>
    <property type="match status" value="1"/>
</dbReference>
<dbReference type="InterPro" id="IPR001789">
    <property type="entry name" value="Sig_transdc_resp-reg_receiver"/>
</dbReference>
<feature type="binding site" evidence="6">
    <location>
        <position position="167"/>
    </location>
    <ligand>
        <name>ATP</name>
        <dbReference type="ChEBI" id="CHEBI:30616"/>
    </ligand>
</feature>
<dbReference type="GO" id="GO:0004674">
    <property type="term" value="F:protein serine/threonine kinase activity"/>
    <property type="evidence" value="ECO:0007669"/>
    <property type="project" value="UniProtKB-EC"/>
</dbReference>
<evidence type="ECO:0000313" key="9">
    <source>
        <dbReference type="EMBL" id="QDU88000.1"/>
    </source>
</evidence>
<evidence type="ECO:0000259" key="7">
    <source>
        <dbReference type="PROSITE" id="PS50011"/>
    </source>
</evidence>
<evidence type="ECO:0000256" key="4">
    <source>
        <dbReference type="ARBA" id="ARBA00022840"/>
    </source>
</evidence>
<dbReference type="SMART" id="SM00220">
    <property type="entry name" value="S_TKc"/>
    <property type="match status" value="1"/>
</dbReference>
<dbReference type="InterPro" id="IPR017441">
    <property type="entry name" value="Protein_kinase_ATP_BS"/>
</dbReference>
<sequence>MKILVAEDNPLWRSMLARNVENWGHEAVVAEDGTQAWEVLQREDAPRLAILDWQMPGIDGIELCRRVKRNAEHPFTYVVMLTSRDAQEDMVAGLDAGADDYLTKPIEPAVLRSRIAAAERIVKLVPPKEWAVPRIDGYDIQRMLGKGVFATVWEATRRQSHEAVALKIIRIDLATDDVFGRFAREVELMEKLDHPNIAKIYDSRVDKKLGYYAMEILRGGTLESHVKQNKPNPGILIYLIAKVCMALDHAHKQGVIHRDLKPSNIMMTEDGKPKLVDFGLARSMFKTSDAESAVNSMDGSVIGTPLFMSPEQARGENDSLDGRADIYALGIILYVMLVRRHPHKVNHQDRWQTIRQIAEGHARKPSDVRPGFNQALEHIIMKALAENRDDRYATAKEFGEELRDFLRDHNRAKREASS</sequence>
<dbReference type="InterPro" id="IPR008271">
    <property type="entry name" value="Ser/Thr_kinase_AS"/>
</dbReference>
<dbReference type="PROSITE" id="PS50110">
    <property type="entry name" value="RESPONSE_REGULATORY"/>
    <property type="match status" value="1"/>
</dbReference>
<dbReference type="EC" id="2.7.11.1" evidence="9"/>
<dbReference type="Gene3D" id="3.30.200.20">
    <property type="entry name" value="Phosphorylase Kinase, domain 1"/>
    <property type="match status" value="1"/>
</dbReference>
<dbReference type="Gene3D" id="1.10.510.10">
    <property type="entry name" value="Transferase(Phosphotransferase) domain 1"/>
    <property type="match status" value="1"/>
</dbReference>
<keyword evidence="10" id="KW-1185">Reference proteome</keyword>
<dbReference type="PROSITE" id="PS00107">
    <property type="entry name" value="PROTEIN_KINASE_ATP"/>
    <property type="match status" value="1"/>
</dbReference>
<evidence type="ECO:0000256" key="6">
    <source>
        <dbReference type="PROSITE-ProRule" id="PRU10141"/>
    </source>
</evidence>
<dbReference type="PANTHER" id="PTHR43289">
    <property type="entry name" value="MITOGEN-ACTIVATED PROTEIN KINASE KINASE KINASE 20-RELATED"/>
    <property type="match status" value="1"/>
</dbReference>
<name>A0A518D969_9BACT</name>
<dbReference type="PROSITE" id="PS00108">
    <property type="entry name" value="PROTEIN_KINASE_ST"/>
    <property type="match status" value="1"/>
</dbReference>
<gene>
    <name evidence="9" type="primary">pknB_6</name>
    <name evidence="9" type="ORF">Pla175_13690</name>
</gene>
<keyword evidence="5" id="KW-0597">Phosphoprotein</keyword>
<feature type="domain" description="Protein kinase" evidence="7">
    <location>
        <begin position="138"/>
        <end position="406"/>
    </location>
</feature>
<proteinExistence type="predicted"/>
<keyword evidence="4 6" id="KW-0067">ATP-binding</keyword>
<dbReference type="InterPro" id="IPR011009">
    <property type="entry name" value="Kinase-like_dom_sf"/>
</dbReference>
<dbReference type="InterPro" id="IPR000719">
    <property type="entry name" value="Prot_kinase_dom"/>
</dbReference>
<evidence type="ECO:0000256" key="3">
    <source>
        <dbReference type="ARBA" id="ARBA00022777"/>
    </source>
</evidence>
<dbReference type="SMART" id="SM00448">
    <property type="entry name" value="REC"/>
    <property type="match status" value="1"/>
</dbReference>
<dbReference type="OrthoDB" id="6111975at2"/>
<accession>A0A518D969</accession>
<keyword evidence="1 9" id="KW-0808">Transferase</keyword>
<evidence type="ECO:0000256" key="2">
    <source>
        <dbReference type="ARBA" id="ARBA00022741"/>
    </source>
</evidence>
<dbReference type="CDD" id="cd14014">
    <property type="entry name" value="STKc_PknB_like"/>
    <property type="match status" value="1"/>
</dbReference>
<dbReference type="KEGG" id="pnd:Pla175_13690"/>
<keyword evidence="2 6" id="KW-0547">Nucleotide-binding</keyword>
<dbReference type="Pfam" id="PF00072">
    <property type="entry name" value="Response_reg"/>
    <property type="match status" value="1"/>
</dbReference>
<dbReference type="SUPFAM" id="SSF56112">
    <property type="entry name" value="Protein kinase-like (PK-like)"/>
    <property type="match status" value="1"/>
</dbReference>
<dbReference type="Pfam" id="PF00069">
    <property type="entry name" value="Pkinase"/>
    <property type="match status" value="1"/>
</dbReference>
<dbReference type="PANTHER" id="PTHR43289:SF30">
    <property type="entry name" value="NON-SPECIFIC SERINE_THREONINE PROTEIN KINASE"/>
    <property type="match status" value="1"/>
</dbReference>
<keyword evidence="3 9" id="KW-0418">Kinase</keyword>
<dbReference type="SUPFAM" id="SSF52172">
    <property type="entry name" value="CheY-like"/>
    <property type="match status" value="1"/>
</dbReference>
<reference evidence="9 10" key="1">
    <citation type="submission" date="2019-02" db="EMBL/GenBank/DDBJ databases">
        <title>Deep-cultivation of Planctomycetes and their phenomic and genomic characterization uncovers novel biology.</title>
        <authorList>
            <person name="Wiegand S."/>
            <person name="Jogler M."/>
            <person name="Boedeker C."/>
            <person name="Pinto D."/>
            <person name="Vollmers J."/>
            <person name="Rivas-Marin E."/>
            <person name="Kohn T."/>
            <person name="Peeters S.H."/>
            <person name="Heuer A."/>
            <person name="Rast P."/>
            <person name="Oberbeckmann S."/>
            <person name="Bunk B."/>
            <person name="Jeske O."/>
            <person name="Meyerdierks A."/>
            <person name="Storesund J.E."/>
            <person name="Kallscheuer N."/>
            <person name="Luecker S."/>
            <person name="Lage O.M."/>
            <person name="Pohl T."/>
            <person name="Merkel B.J."/>
            <person name="Hornburger P."/>
            <person name="Mueller R.-W."/>
            <person name="Bruemmer F."/>
            <person name="Labrenz M."/>
            <person name="Spormann A.M."/>
            <person name="Op den Camp H."/>
            <person name="Overmann J."/>
            <person name="Amann R."/>
            <person name="Jetten M.S.M."/>
            <person name="Mascher T."/>
            <person name="Medema M.H."/>
            <person name="Devos D.P."/>
            <person name="Kaster A.-K."/>
            <person name="Ovreas L."/>
            <person name="Rohde M."/>
            <person name="Galperin M.Y."/>
            <person name="Jogler C."/>
        </authorList>
    </citation>
    <scope>NUCLEOTIDE SEQUENCE [LARGE SCALE GENOMIC DNA]</scope>
    <source>
        <strain evidence="9 10">Pla175</strain>
    </source>
</reference>
<feature type="modified residue" description="4-aspartylphosphate" evidence="5">
    <location>
        <position position="52"/>
    </location>
</feature>
<feature type="domain" description="Response regulatory" evidence="8">
    <location>
        <begin position="2"/>
        <end position="119"/>
    </location>
</feature>
<dbReference type="EMBL" id="CP036291">
    <property type="protein sequence ID" value="QDU88000.1"/>
    <property type="molecule type" value="Genomic_DNA"/>
</dbReference>
<evidence type="ECO:0000256" key="5">
    <source>
        <dbReference type="PROSITE-ProRule" id="PRU00169"/>
    </source>
</evidence>
<protein>
    <submittedName>
        <fullName evidence="9">Serine/threonine-protein kinase PknB</fullName>
        <ecNumber evidence="9">2.7.11.1</ecNumber>
    </submittedName>
</protein>
<organism evidence="9 10">
    <name type="scientific">Pirellulimonas nuda</name>
    <dbReference type="NCBI Taxonomy" id="2528009"/>
    <lineage>
        <taxon>Bacteria</taxon>
        <taxon>Pseudomonadati</taxon>
        <taxon>Planctomycetota</taxon>
        <taxon>Planctomycetia</taxon>
        <taxon>Pirellulales</taxon>
        <taxon>Lacipirellulaceae</taxon>
        <taxon>Pirellulimonas</taxon>
    </lineage>
</organism>
<evidence type="ECO:0000259" key="8">
    <source>
        <dbReference type="PROSITE" id="PS50110"/>
    </source>
</evidence>